<name>A0AAD4E2F1_9AGAM</name>
<sequence>MLRLNSRPASASLARQLVFSCFTTLTSGSSSQHPKFPPFLSSHGGTSGLLWWFILLPGPPWLLSGSSLALAPPGPSMVLPGPSWSFLVPSWSSLVLLGLSLWYHSFSLGQVKEFEEYGVRSIAINHDTPHDKTLWSHVSKGSFHNLLVAPEQFFPEGGHIPRLALQLNDQSFINRIGFFFIDEAHFISTAGEAQAGEKIPFHAAYSKLAEVLIQLPIDVPVALFSATLPQLILQRIENSLKLSSDATRQDHANYQSNLDFLMPIPLHPAMAYPPKSLIFIDHKLSTAAVTKYLNACLPGAGINVIDIHLVVQFGITINISEHEQRAGRGGRDHMACIVLMIVEKWAYKDQNVDITPSGGSKSTMKEKRTDSAMLQFVNTSTCRRQFLAEYNNDTTVEALDYDSMFCCDQHADQAFNLNHWLPGETLPSILAQSCLDISMNVDERAPLKKVRKRYRPVVQRMPLEELLKAWHETVSSNKPDIKGWPSDWILADQHIIKLT</sequence>
<dbReference type="AlphaFoldDB" id="A0AAD4E2F1"/>
<evidence type="ECO:0000256" key="3">
    <source>
        <dbReference type="ARBA" id="ARBA00023235"/>
    </source>
</evidence>
<dbReference type="RefSeq" id="XP_041223871.1">
    <property type="nucleotide sequence ID" value="XM_041367388.1"/>
</dbReference>
<dbReference type="SUPFAM" id="SSF52540">
    <property type="entry name" value="P-loop containing nucleoside triphosphate hydrolases"/>
    <property type="match status" value="1"/>
</dbReference>
<evidence type="ECO:0000313" key="7">
    <source>
        <dbReference type="EMBL" id="KAG1898295.1"/>
    </source>
</evidence>
<dbReference type="PANTHER" id="PTHR13710">
    <property type="entry name" value="DNA HELICASE RECQ FAMILY MEMBER"/>
    <property type="match status" value="1"/>
</dbReference>
<dbReference type="CDD" id="cd18785">
    <property type="entry name" value="SF2_C"/>
    <property type="match status" value="1"/>
</dbReference>
<evidence type="ECO:0000256" key="1">
    <source>
        <dbReference type="ARBA" id="ARBA00005446"/>
    </source>
</evidence>
<comment type="similarity">
    <text evidence="1">Belongs to the helicase family. RecQ subfamily.</text>
</comment>
<comment type="caution">
    <text evidence="7">The sequence shown here is derived from an EMBL/GenBank/DDBJ whole genome shotgun (WGS) entry which is preliminary data.</text>
</comment>
<keyword evidence="8" id="KW-1185">Reference proteome</keyword>
<accession>A0AAD4E2F1</accession>
<dbReference type="GO" id="GO:0009378">
    <property type="term" value="F:four-way junction helicase activity"/>
    <property type="evidence" value="ECO:0007669"/>
    <property type="project" value="TreeGrafter"/>
</dbReference>
<dbReference type="GO" id="GO:0005737">
    <property type="term" value="C:cytoplasm"/>
    <property type="evidence" value="ECO:0007669"/>
    <property type="project" value="TreeGrafter"/>
</dbReference>
<evidence type="ECO:0000256" key="2">
    <source>
        <dbReference type="ARBA" id="ARBA00023125"/>
    </source>
</evidence>
<comment type="catalytic activity">
    <reaction evidence="4">
        <text>Couples ATP hydrolysis with the unwinding of duplex DNA by translocating in the 3'-5' direction.</text>
        <dbReference type="EC" id="5.6.2.4"/>
    </reaction>
</comment>
<dbReference type="InterPro" id="IPR001650">
    <property type="entry name" value="Helicase_C-like"/>
</dbReference>
<dbReference type="GO" id="GO:0003677">
    <property type="term" value="F:DNA binding"/>
    <property type="evidence" value="ECO:0007669"/>
    <property type="project" value="UniProtKB-KW"/>
</dbReference>
<dbReference type="SMART" id="SM00490">
    <property type="entry name" value="HELICc"/>
    <property type="match status" value="1"/>
</dbReference>
<evidence type="ECO:0000256" key="5">
    <source>
        <dbReference type="ARBA" id="ARBA00034808"/>
    </source>
</evidence>
<feature type="domain" description="Helicase C-terminal" evidence="6">
    <location>
        <begin position="206"/>
        <end position="333"/>
    </location>
</feature>
<dbReference type="GO" id="GO:0006310">
    <property type="term" value="P:DNA recombination"/>
    <property type="evidence" value="ECO:0007669"/>
    <property type="project" value="TreeGrafter"/>
</dbReference>
<dbReference type="Proteomes" id="UP001195769">
    <property type="component" value="Unassembled WGS sequence"/>
</dbReference>
<dbReference type="GeneID" id="64661686"/>
<dbReference type="GO" id="GO:0006281">
    <property type="term" value="P:DNA repair"/>
    <property type="evidence" value="ECO:0007669"/>
    <property type="project" value="TreeGrafter"/>
</dbReference>
<evidence type="ECO:0000259" key="6">
    <source>
        <dbReference type="SMART" id="SM00490"/>
    </source>
</evidence>
<evidence type="ECO:0000256" key="4">
    <source>
        <dbReference type="ARBA" id="ARBA00034617"/>
    </source>
</evidence>
<organism evidence="7 8">
    <name type="scientific">Suillus fuscotomentosus</name>
    <dbReference type="NCBI Taxonomy" id="1912939"/>
    <lineage>
        <taxon>Eukaryota</taxon>
        <taxon>Fungi</taxon>
        <taxon>Dikarya</taxon>
        <taxon>Basidiomycota</taxon>
        <taxon>Agaricomycotina</taxon>
        <taxon>Agaricomycetes</taxon>
        <taxon>Agaricomycetidae</taxon>
        <taxon>Boletales</taxon>
        <taxon>Suillineae</taxon>
        <taxon>Suillaceae</taxon>
        <taxon>Suillus</taxon>
    </lineage>
</organism>
<evidence type="ECO:0000313" key="8">
    <source>
        <dbReference type="Proteomes" id="UP001195769"/>
    </source>
</evidence>
<gene>
    <name evidence="7" type="ORF">F5891DRAFT_1190964</name>
</gene>
<dbReference type="GO" id="GO:0043138">
    <property type="term" value="F:3'-5' DNA helicase activity"/>
    <property type="evidence" value="ECO:0007669"/>
    <property type="project" value="UniProtKB-EC"/>
</dbReference>
<dbReference type="InterPro" id="IPR027417">
    <property type="entry name" value="P-loop_NTPase"/>
</dbReference>
<dbReference type="EMBL" id="JABBWK010000040">
    <property type="protein sequence ID" value="KAG1898295.1"/>
    <property type="molecule type" value="Genomic_DNA"/>
</dbReference>
<keyword evidence="2" id="KW-0238">DNA-binding</keyword>
<dbReference type="GO" id="GO:0005694">
    <property type="term" value="C:chromosome"/>
    <property type="evidence" value="ECO:0007669"/>
    <property type="project" value="TreeGrafter"/>
</dbReference>
<proteinExistence type="inferred from homology"/>
<dbReference type="Gene3D" id="3.40.50.300">
    <property type="entry name" value="P-loop containing nucleotide triphosphate hydrolases"/>
    <property type="match status" value="2"/>
</dbReference>
<reference evidence="7" key="1">
    <citation type="journal article" date="2020" name="New Phytol.">
        <title>Comparative genomics reveals dynamic genome evolution in host specialist ectomycorrhizal fungi.</title>
        <authorList>
            <person name="Lofgren L.A."/>
            <person name="Nguyen N.H."/>
            <person name="Vilgalys R."/>
            <person name="Ruytinx J."/>
            <person name="Liao H.L."/>
            <person name="Branco S."/>
            <person name="Kuo A."/>
            <person name="LaButti K."/>
            <person name="Lipzen A."/>
            <person name="Andreopoulos W."/>
            <person name="Pangilinan J."/>
            <person name="Riley R."/>
            <person name="Hundley H."/>
            <person name="Na H."/>
            <person name="Barry K."/>
            <person name="Grigoriev I.V."/>
            <person name="Stajich J.E."/>
            <person name="Kennedy P.G."/>
        </authorList>
    </citation>
    <scope>NUCLEOTIDE SEQUENCE</scope>
    <source>
        <strain evidence="7">FC203</strain>
    </source>
</reference>
<dbReference type="PANTHER" id="PTHR13710:SF105">
    <property type="entry name" value="ATP-DEPENDENT DNA HELICASE Q1"/>
    <property type="match status" value="1"/>
</dbReference>
<dbReference type="EC" id="5.6.2.4" evidence="5"/>
<keyword evidence="3" id="KW-0413">Isomerase</keyword>
<protein>
    <recommendedName>
        <fullName evidence="5">DNA 3'-5' helicase</fullName>
        <ecNumber evidence="5">5.6.2.4</ecNumber>
    </recommendedName>
</protein>